<dbReference type="PROSITE" id="PS50294">
    <property type="entry name" value="WD_REPEATS_REGION"/>
    <property type="match status" value="7"/>
</dbReference>
<dbReference type="InterPro" id="IPR036322">
    <property type="entry name" value="WD40_repeat_dom_sf"/>
</dbReference>
<evidence type="ECO:0000313" key="5">
    <source>
        <dbReference type="Proteomes" id="UP000228948"/>
    </source>
</evidence>
<dbReference type="PROSITE" id="PS00678">
    <property type="entry name" value="WD_REPEATS_1"/>
    <property type="match status" value="5"/>
</dbReference>
<dbReference type="STRING" id="441209.GCA_001870665_01001"/>
<evidence type="ECO:0000256" key="2">
    <source>
        <dbReference type="ARBA" id="ARBA00022737"/>
    </source>
</evidence>
<keyword evidence="2" id="KW-0677">Repeat</keyword>
<dbReference type="Gene3D" id="2.130.10.10">
    <property type="entry name" value="YVTN repeat-like/Quinoprotein amine dehydrogenase"/>
    <property type="match status" value="3"/>
</dbReference>
<dbReference type="Pfam" id="PF00805">
    <property type="entry name" value="Pentapeptide"/>
    <property type="match status" value="1"/>
</dbReference>
<dbReference type="InterPro" id="IPR001646">
    <property type="entry name" value="5peptide_repeat"/>
</dbReference>
<feature type="repeat" description="WD" evidence="3">
    <location>
        <begin position="145"/>
        <end position="186"/>
    </location>
</feature>
<accession>A0A2K8KA93</accession>
<evidence type="ECO:0000256" key="1">
    <source>
        <dbReference type="ARBA" id="ARBA00022574"/>
    </source>
</evidence>
<dbReference type="SMART" id="SM00320">
    <property type="entry name" value="WD40"/>
    <property type="match status" value="7"/>
</dbReference>
<organism evidence="4 5">
    <name type="scientific">Roseinatronobacter bogoriensis subsp. barguzinensis</name>
    <dbReference type="NCBI Taxonomy" id="441209"/>
    <lineage>
        <taxon>Bacteria</taxon>
        <taxon>Pseudomonadati</taxon>
        <taxon>Pseudomonadota</taxon>
        <taxon>Alphaproteobacteria</taxon>
        <taxon>Rhodobacterales</taxon>
        <taxon>Paracoccaceae</taxon>
        <taxon>Roseinatronobacter</taxon>
    </lineage>
</organism>
<dbReference type="PROSITE" id="PS50082">
    <property type="entry name" value="WD_REPEATS_2"/>
    <property type="match status" value="7"/>
</dbReference>
<feature type="repeat" description="WD" evidence="3">
    <location>
        <begin position="102"/>
        <end position="143"/>
    </location>
</feature>
<dbReference type="InterPro" id="IPR019775">
    <property type="entry name" value="WD40_repeat_CS"/>
</dbReference>
<dbReference type="EMBL" id="CP024899">
    <property type="protein sequence ID" value="ATX64615.1"/>
    <property type="molecule type" value="Genomic_DNA"/>
</dbReference>
<keyword evidence="5" id="KW-1185">Reference proteome</keyword>
<dbReference type="KEGG" id="rbg:BG454_01170"/>
<dbReference type="PRINTS" id="PR00320">
    <property type="entry name" value="GPROTEINBRPT"/>
</dbReference>
<feature type="repeat" description="WD" evidence="3">
    <location>
        <begin position="360"/>
        <end position="391"/>
    </location>
</feature>
<gene>
    <name evidence="4" type="ORF">BG454_01170</name>
</gene>
<dbReference type="AlphaFoldDB" id="A0A2K8KA93"/>
<dbReference type="InterPro" id="IPR020472">
    <property type="entry name" value="WD40_PAC1"/>
</dbReference>
<dbReference type="Gene3D" id="2.160.20.80">
    <property type="entry name" value="E3 ubiquitin-protein ligase SopA"/>
    <property type="match status" value="1"/>
</dbReference>
<dbReference type="RefSeq" id="WP_071480037.1">
    <property type="nucleotide sequence ID" value="NZ_CP024899.1"/>
</dbReference>
<evidence type="ECO:0000313" key="4">
    <source>
        <dbReference type="EMBL" id="ATX64615.1"/>
    </source>
</evidence>
<feature type="repeat" description="WD" evidence="3">
    <location>
        <begin position="317"/>
        <end position="358"/>
    </location>
</feature>
<name>A0A2K8KA93_9RHOB</name>
<dbReference type="Proteomes" id="UP000228948">
    <property type="component" value="Chromosome"/>
</dbReference>
<dbReference type="PANTHER" id="PTHR19879:SF9">
    <property type="entry name" value="TRANSCRIPTION INITIATION FACTOR TFIID SUBUNIT 5"/>
    <property type="match status" value="1"/>
</dbReference>
<protein>
    <submittedName>
        <fullName evidence="4">Uncharacterized protein</fullName>
    </submittedName>
</protein>
<feature type="repeat" description="WD" evidence="3">
    <location>
        <begin position="231"/>
        <end position="272"/>
    </location>
</feature>
<dbReference type="InterPro" id="IPR015943">
    <property type="entry name" value="WD40/YVTN_repeat-like_dom_sf"/>
</dbReference>
<dbReference type="SUPFAM" id="SSF50978">
    <property type="entry name" value="WD40 repeat-like"/>
    <property type="match status" value="1"/>
</dbReference>
<feature type="repeat" description="WD" evidence="3">
    <location>
        <begin position="188"/>
        <end position="229"/>
    </location>
</feature>
<dbReference type="OrthoDB" id="235631at2"/>
<sequence length="595" mass="64216">MKTDPKLRNAIEMCLPAAARRRIEDLTAEPSDDFVAMVRAAGLDPKTSFRGKKLKVDFGASDLSGFDFSGADLSGSDLSRAKLAGATMIGARRTTGQRFLELFGHEDWVRSVTFSPDGSRIVSGSDDHTLRLWDAATGKPLGAPLRGHEGEVTSVACAPDGRRIVSGAVDGTLRLWDAATGTEKGEPLLGHQGGVNSVAFSPDGCRIVSGSYDGTLRLWDSSTGAPLGAPLRGHDGEVTNVAFSPDGGSIVSGGEDGTLRLWDAATGVALGEPLRGNPREVSSVAFSPDGSRIVNGGEYGTLRLWDAGTRAALSEPLRGHEGWVNSVAFSPDSRRIVSSGDDRTLRLWDASTGASLGEPLRGHKGKVSSVAFSPDGCRIVSSGGDGKVIVWFLDPPVHQVFVTRRPKDEPYKRKLLDKLFAHPEMIKRNVVEAVLDPMTHPRLDEAARDALENSVAALFIVGDKDLAFMQHGELELARRLQRETGRPRIIPVFTSSAIPTKPPDALRDYFFIDMPLEESGAFDALVEAISQTIDYPSVSSDAVTAAEVYRAPEEAPLTQPMTEAELEEWKRLRTQMNELDKARRTGKFSDISKWT</sequence>
<dbReference type="PANTHER" id="PTHR19879">
    <property type="entry name" value="TRANSCRIPTION INITIATION FACTOR TFIID"/>
    <property type="match status" value="1"/>
</dbReference>
<feature type="repeat" description="WD" evidence="3">
    <location>
        <begin position="274"/>
        <end position="315"/>
    </location>
</feature>
<dbReference type="SUPFAM" id="SSF141571">
    <property type="entry name" value="Pentapeptide repeat-like"/>
    <property type="match status" value="1"/>
</dbReference>
<dbReference type="Pfam" id="PF00400">
    <property type="entry name" value="WD40"/>
    <property type="match status" value="7"/>
</dbReference>
<dbReference type="CDD" id="cd00200">
    <property type="entry name" value="WD40"/>
    <property type="match status" value="1"/>
</dbReference>
<proteinExistence type="predicted"/>
<reference evidence="4 5" key="1">
    <citation type="submission" date="2017-11" db="EMBL/GenBank/DDBJ databases">
        <title>Revised Sequence and Annotation of the Rhodobaca barguzinensis strain alga05 Genome.</title>
        <authorList>
            <person name="Kopejtka K."/>
            <person name="Tomasch J.M."/>
            <person name="Bunk B."/>
            <person name="Koblizek M."/>
        </authorList>
    </citation>
    <scope>NUCLEOTIDE SEQUENCE [LARGE SCALE GENOMIC DNA]</scope>
    <source>
        <strain evidence="5">alga05</strain>
    </source>
</reference>
<evidence type="ECO:0000256" key="3">
    <source>
        <dbReference type="PROSITE-ProRule" id="PRU00221"/>
    </source>
</evidence>
<dbReference type="InterPro" id="IPR001680">
    <property type="entry name" value="WD40_rpt"/>
</dbReference>
<keyword evidence="1 3" id="KW-0853">WD repeat</keyword>